<accession>A0A4C1VNR9</accession>
<name>A0A4C1VNR9_EUMVA</name>
<organism evidence="1 2">
    <name type="scientific">Eumeta variegata</name>
    <name type="common">Bagworm moth</name>
    <name type="synonym">Eumeta japonica</name>
    <dbReference type="NCBI Taxonomy" id="151549"/>
    <lineage>
        <taxon>Eukaryota</taxon>
        <taxon>Metazoa</taxon>
        <taxon>Ecdysozoa</taxon>
        <taxon>Arthropoda</taxon>
        <taxon>Hexapoda</taxon>
        <taxon>Insecta</taxon>
        <taxon>Pterygota</taxon>
        <taxon>Neoptera</taxon>
        <taxon>Endopterygota</taxon>
        <taxon>Lepidoptera</taxon>
        <taxon>Glossata</taxon>
        <taxon>Ditrysia</taxon>
        <taxon>Tineoidea</taxon>
        <taxon>Psychidae</taxon>
        <taxon>Oiketicinae</taxon>
        <taxon>Eumeta</taxon>
    </lineage>
</organism>
<evidence type="ECO:0000313" key="2">
    <source>
        <dbReference type="Proteomes" id="UP000299102"/>
    </source>
</evidence>
<sequence>MFTTCRTATAASTDRQTARVRYAVLPPNCIITLRGCQNNAIRPTRLMCKTLSVVETEKSAPGAGAAVARPR</sequence>
<proteinExistence type="predicted"/>
<dbReference type="Proteomes" id="UP000299102">
    <property type="component" value="Unassembled WGS sequence"/>
</dbReference>
<reference evidence="1 2" key="1">
    <citation type="journal article" date="2019" name="Commun. Biol.">
        <title>The bagworm genome reveals a unique fibroin gene that provides high tensile strength.</title>
        <authorList>
            <person name="Kono N."/>
            <person name="Nakamura H."/>
            <person name="Ohtoshi R."/>
            <person name="Tomita M."/>
            <person name="Numata K."/>
            <person name="Arakawa K."/>
        </authorList>
    </citation>
    <scope>NUCLEOTIDE SEQUENCE [LARGE SCALE GENOMIC DNA]</scope>
</reference>
<comment type="caution">
    <text evidence="1">The sequence shown here is derived from an EMBL/GenBank/DDBJ whole genome shotgun (WGS) entry which is preliminary data.</text>
</comment>
<gene>
    <name evidence="1" type="ORF">EVAR_26430_1</name>
</gene>
<dbReference type="AlphaFoldDB" id="A0A4C1VNR9"/>
<protein>
    <submittedName>
        <fullName evidence="1">Uncharacterized protein</fullName>
    </submittedName>
</protein>
<evidence type="ECO:0000313" key="1">
    <source>
        <dbReference type="EMBL" id="GBP40766.1"/>
    </source>
</evidence>
<keyword evidence="2" id="KW-1185">Reference proteome</keyword>
<dbReference type="EMBL" id="BGZK01000387">
    <property type="protein sequence ID" value="GBP40766.1"/>
    <property type="molecule type" value="Genomic_DNA"/>
</dbReference>